<dbReference type="InterPro" id="IPR015421">
    <property type="entry name" value="PyrdxlP-dep_Trfase_major"/>
</dbReference>
<reference evidence="2" key="1">
    <citation type="submission" date="2016-11" db="UniProtKB">
        <authorList>
            <consortium name="WormBaseParasite"/>
        </authorList>
    </citation>
    <scope>IDENTIFICATION</scope>
</reference>
<proteinExistence type="predicted"/>
<dbReference type="Gene3D" id="3.40.640.10">
    <property type="entry name" value="Type I PLP-dependent aspartate aminotransferase-like (Major domain)"/>
    <property type="match status" value="1"/>
</dbReference>
<dbReference type="InterPro" id="IPR015424">
    <property type="entry name" value="PyrdxlP-dep_Trfase"/>
</dbReference>
<evidence type="ECO:0000313" key="2">
    <source>
        <dbReference type="WBParaSite" id="Hba_08473"/>
    </source>
</evidence>
<protein>
    <submittedName>
        <fullName evidence="2">Ornithine aminotransferase</fullName>
    </submittedName>
</protein>
<dbReference type="AlphaFoldDB" id="A0A1I7WTH8"/>
<dbReference type="Proteomes" id="UP000095283">
    <property type="component" value="Unplaced"/>
</dbReference>
<dbReference type="WBParaSite" id="Hba_08473">
    <property type="protein sequence ID" value="Hba_08473"/>
    <property type="gene ID" value="Hba_08473"/>
</dbReference>
<name>A0A1I7WTH8_HETBA</name>
<evidence type="ECO:0000313" key="1">
    <source>
        <dbReference type="Proteomes" id="UP000095283"/>
    </source>
</evidence>
<accession>A0A1I7WTH8</accession>
<organism evidence="1 2">
    <name type="scientific">Heterorhabditis bacteriophora</name>
    <name type="common">Entomopathogenic nematode worm</name>
    <dbReference type="NCBI Taxonomy" id="37862"/>
    <lineage>
        <taxon>Eukaryota</taxon>
        <taxon>Metazoa</taxon>
        <taxon>Ecdysozoa</taxon>
        <taxon>Nematoda</taxon>
        <taxon>Chromadorea</taxon>
        <taxon>Rhabditida</taxon>
        <taxon>Rhabditina</taxon>
        <taxon>Rhabditomorpha</taxon>
        <taxon>Strongyloidea</taxon>
        <taxon>Heterorhabditidae</taxon>
        <taxon>Heterorhabditis</taxon>
    </lineage>
</organism>
<sequence length="92" mass="10327">MFKKSISDPNTAAFMVEPIQGEAGVVLPDIGYLQLVLLISKLVFVIKKRLEFSPSMFDFSAHFFFCQLYFCFQVNEAGDIIINTIKQVAGSI</sequence>
<keyword evidence="1" id="KW-1185">Reference proteome</keyword>
<dbReference type="SUPFAM" id="SSF53383">
    <property type="entry name" value="PLP-dependent transferases"/>
    <property type="match status" value="1"/>
</dbReference>